<proteinExistence type="inferred from homology"/>
<sequence length="603" mass="64992">MSAPNRNVLWARTFVDELARAGISAVCITPGSRSTPLTMAFDEHDDVHVFSHLDERASAFFALGRARRTGKVTPLVCTSGTAAANFHPAVIEAFQSRVPLLLLTADRPPELRDSGANQTIDQEKLYGDAVRWYKDMPEPEATDRKLRMLRTTATRALSEATGTPSGPVHLNFPFRKPLEPTPVAGDVPADLDTEAALGREEESEYVKTTAGVPELDDDTLRKLAEDLEVERGLIVAGPADAPGVDHEAITALAHATGFPIVADPLSGLRFGGHNRVTTVLGGYDAYLDERVTDDWPDPEVVFRFGASPTSKPLRQYLARTDARQLVVDPAGEWREAEFAATDLVVADPTRLAGTLSRLVRAPKDTSWEERWKAAEQAHWDAVDEAIESDGSGESGKPGESGESGELGESFEGRVLADVADVAPEPSTIFVSNSMPVRDMDRFARPAARNLTVLGNRGASGIDGITSTALGAGSATTDDLTLVTGDIAYYHDLSGLLAVGRCDVDATIVVVNNDGGGIFHMLPIEDYDPPFTGQFKTPHGLDFEPTGDLFGMKFARVEAGEFRDTYAEAVASEGTHVVEVVSDAEESHRVRDSLQEQVVDTLTE</sequence>
<keyword evidence="2 6" id="KW-0479">Metal-binding</keyword>
<dbReference type="GO" id="GO:0044272">
    <property type="term" value="P:sulfur compound biosynthetic process"/>
    <property type="evidence" value="ECO:0007669"/>
    <property type="project" value="UniProtKB-ARBA"/>
</dbReference>
<dbReference type="UniPathway" id="UPA00079"/>
<dbReference type="Pfam" id="PF16582">
    <property type="entry name" value="TPP_enzyme_M_2"/>
    <property type="match status" value="1"/>
</dbReference>
<evidence type="ECO:0000256" key="6">
    <source>
        <dbReference type="HAMAP-Rule" id="MF_01659"/>
    </source>
</evidence>
<keyword evidence="5 6" id="KW-0464">Manganese</keyword>
<dbReference type="OrthoDB" id="212847at2157"/>
<organism evidence="11 12">
    <name type="scientific">Halogranum salarium B-1</name>
    <dbReference type="NCBI Taxonomy" id="1210908"/>
    <lineage>
        <taxon>Archaea</taxon>
        <taxon>Methanobacteriati</taxon>
        <taxon>Methanobacteriota</taxon>
        <taxon>Stenosarchaea group</taxon>
        <taxon>Halobacteria</taxon>
        <taxon>Halobacteriales</taxon>
        <taxon>Haloferacaceae</taxon>
    </lineage>
</organism>
<dbReference type="CDD" id="cd07037">
    <property type="entry name" value="TPP_PYR_MenD"/>
    <property type="match status" value="1"/>
</dbReference>
<dbReference type="InterPro" id="IPR012001">
    <property type="entry name" value="Thiamin_PyroP_enz_TPP-bd_dom"/>
</dbReference>
<dbReference type="HAMAP" id="MF_01659">
    <property type="entry name" value="MenD"/>
    <property type="match status" value="1"/>
</dbReference>
<dbReference type="EMBL" id="ALJD01000002">
    <property type="protein sequence ID" value="EJN61307.1"/>
    <property type="molecule type" value="Genomic_DNA"/>
</dbReference>
<evidence type="ECO:0000313" key="12">
    <source>
        <dbReference type="Proteomes" id="UP000007813"/>
    </source>
</evidence>
<dbReference type="Gene3D" id="3.40.50.1220">
    <property type="entry name" value="TPP-binding domain"/>
    <property type="match status" value="1"/>
</dbReference>
<evidence type="ECO:0000259" key="9">
    <source>
        <dbReference type="Pfam" id="PF02776"/>
    </source>
</evidence>
<dbReference type="GO" id="GO:0030145">
    <property type="term" value="F:manganese ion binding"/>
    <property type="evidence" value="ECO:0007669"/>
    <property type="project" value="UniProtKB-UniRule"/>
</dbReference>
<reference evidence="11 12" key="1">
    <citation type="journal article" date="2012" name="J. Bacteriol.">
        <title>Draft Genome Sequence of the Extremely Halophilic Archaeon Halogranum salarium B-1T.</title>
        <authorList>
            <person name="Kim K.K."/>
            <person name="Lee K.C."/>
            <person name="Lee J.S."/>
        </authorList>
    </citation>
    <scope>NUCLEOTIDE SEQUENCE [LARGE SCALE GENOMIC DNA]</scope>
    <source>
        <strain evidence="11 12">B-1</strain>
    </source>
</reference>
<dbReference type="InterPro" id="IPR011766">
    <property type="entry name" value="TPP_enzyme_TPP-bd"/>
</dbReference>
<dbReference type="InterPro" id="IPR029035">
    <property type="entry name" value="DHS-like_NAD/FAD-binding_dom"/>
</dbReference>
<name>J3F015_9EURY</name>
<dbReference type="SUPFAM" id="SSF52467">
    <property type="entry name" value="DHS-like NAD/FAD-binding domain"/>
    <property type="match status" value="1"/>
</dbReference>
<comment type="catalytic activity">
    <reaction evidence="6">
        <text>isochorismate + 2-oxoglutarate + H(+) = 5-enolpyruvoyl-6-hydroxy-2-succinyl-cyclohex-3-ene-1-carboxylate + CO2</text>
        <dbReference type="Rhea" id="RHEA:25593"/>
        <dbReference type="ChEBI" id="CHEBI:15378"/>
        <dbReference type="ChEBI" id="CHEBI:16526"/>
        <dbReference type="ChEBI" id="CHEBI:16810"/>
        <dbReference type="ChEBI" id="CHEBI:29780"/>
        <dbReference type="ChEBI" id="CHEBI:58818"/>
        <dbReference type="EC" id="2.2.1.9"/>
    </reaction>
</comment>
<dbReference type="Pfam" id="PF02775">
    <property type="entry name" value="TPP_enzyme_C"/>
    <property type="match status" value="1"/>
</dbReference>
<dbReference type="PANTHER" id="PTHR42916:SF1">
    <property type="entry name" value="PROTEIN PHYLLO, CHLOROPLASTIC"/>
    <property type="match status" value="1"/>
</dbReference>
<keyword evidence="4 6" id="KW-0786">Thiamine pyrophosphate</keyword>
<dbReference type="AlphaFoldDB" id="J3F015"/>
<keyword evidence="1 6" id="KW-0808">Transferase</keyword>
<feature type="region of interest" description="Disordered" evidence="7">
    <location>
        <begin position="386"/>
        <end position="406"/>
    </location>
</feature>
<dbReference type="InterPro" id="IPR004433">
    <property type="entry name" value="MenaQ_synth_MenD"/>
</dbReference>
<feature type="domain" description="Thiamine pyrophosphate enzyme TPP-binding" evidence="8">
    <location>
        <begin position="465"/>
        <end position="579"/>
    </location>
</feature>
<evidence type="ECO:0000256" key="4">
    <source>
        <dbReference type="ARBA" id="ARBA00023052"/>
    </source>
</evidence>
<evidence type="ECO:0000256" key="1">
    <source>
        <dbReference type="ARBA" id="ARBA00022679"/>
    </source>
</evidence>
<comment type="caution">
    <text evidence="11">The sequence shown here is derived from an EMBL/GenBank/DDBJ whole genome shotgun (WGS) entry which is preliminary data.</text>
</comment>
<dbReference type="InterPro" id="IPR029061">
    <property type="entry name" value="THDP-binding"/>
</dbReference>
<evidence type="ECO:0000259" key="10">
    <source>
        <dbReference type="Pfam" id="PF16582"/>
    </source>
</evidence>
<evidence type="ECO:0000256" key="3">
    <source>
        <dbReference type="ARBA" id="ARBA00022842"/>
    </source>
</evidence>
<dbReference type="SUPFAM" id="SSF52518">
    <property type="entry name" value="Thiamin diphosphate-binding fold (THDP-binding)"/>
    <property type="match status" value="2"/>
</dbReference>
<dbReference type="CDD" id="cd02009">
    <property type="entry name" value="TPP_SHCHC_synthase"/>
    <property type="match status" value="1"/>
</dbReference>
<dbReference type="GO" id="GO:0000287">
    <property type="term" value="F:magnesium ion binding"/>
    <property type="evidence" value="ECO:0007669"/>
    <property type="project" value="UniProtKB-UniRule"/>
</dbReference>
<comment type="cofactor">
    <cofactor evidence="6">
        <name>thiamine diphosphate</name>
        <dbReference type="ChEBI" id="CHEBI:58937"/>
    </cofactor>
    <text evidence="6">Binds 1 thiamine pyrophosphate per subunit.</text>
</comment>
<dbReference type="NCBIfam" id="TIGR00173">
    <property type="entry name" value="menD"/>
    <property type="match status" value="1"/>
</dbReference>
<comment type="pathway">
    <text evidence="6">Quinol/quinone metabolism; 1,4-dihydroxy-2-naphthoate biosynthesis; 1,4-dihydroxy-2-naphthoate from chorismate: step 2/7.</text>
</comment>
<evidence type="ECO:0000259" key="8">
    <source>
        <dbReference type="Pfam" id="PF02775"/>
    </source>
</evidence>
<dbReference type="GO" id="GO:0006082">
    <property type="term" value="P:organic acid metabolic process"/>
    <property type="evidence" value="ECO:0007669"/>
    <property type="project" value="UniProtKB-ARBA"/>
</dbReference>
<dbReference type="RefSeq" id="WP_009365696.1">
    <property type="nucleotide sequence ID" value="NZ_ALJD01000002.1"/>
</dbReference>
<dbReference type="PATRIC" id="fig|1210908.3.peg.335"/>
<comment type="pathway">
    <text evidence="6">Quinol/quinone metabolism; menaquinone biosynthesis.</text>
</comment>
<comment type="function">
    <text evidence="6">Catalyzes the thiamine diphosphate-dependent decarboxylation of 2-oxoglutarate and the subsequent addition of the resulting succinic semialdehyde-thiamine pyrophosphate anion to isochorismate to yield 2-succinyl-5-enolpyruvyl-6-hydroxy-3-cyclohexene-1-carboxylate (SEPHCHC).</text>
</comment>
<dbReference type="GO" id="GO:0030976">
    <property type="term" value="F:thiamine pyrophosphate binding"/>
    <property type="evidence" value="ECO:0007669"/>
    <property type="project" value="UniProtKB-UniRule"/>
</dbReference>
<protein>
    <recommendedName>
        <fullName evidence="6">2-succinyl-5-enolpyruvyl-6-hydroxy-3-cyclohexene-1-carboxylate synthase</fullName>
        <shortName evidence="6">SEPHCHC synthase</shortName>
        <ecNumber evidence="6">2.2.1.9</ecNumber>
    </recommendedName>
    <alternativeName>
        <fullName evidence="6">Menaquinone biosynthesis protein MenD</fullName>
    </alternativeName>
</protein>
<dbReference type="PANTHER" id="PTHR42916">
    <property type="entry name" value="2-SUCCINYL-5-ENOLPYRUVYL-6-HYDROXY-3-CYCLOHEXENE-1-CARBOXYLATE SYNTHASE"/>
    <property type="match status" value="1"/>
</dbReference>
<dbReference type="GO" id="GO:0009234">
    <property type="term" value="P:menaquinone biosynthetic process"/>
    <property type="evidence" value="ECO:0007669"/>
    <property type="project" value="UniProtKB-UniRule"/>
</dbReference>
<dbReference type="Pfam" id="PF02776">
    <property type="entry name" value="TPP_enzyme_N"/>
    <property type="match status" value="1"/>
</dbReference>
<comment type="subunit">
    <text evidence="6">Homodimer.</text>
</comment>
<gene>
    <name evidence="6" type="primary">menD</name>
    <name evidence="11" type="ORF">HSB1_03480</name>
</gene>
<dbReference type="Gene3D" id="3.40.50.970">
    <property type="match status" value="2"/>
</dbReference>
<dbReference type="UniPathway" id="UPA01057">
    <property type="reaction ID" value="UER00164"/>
</dbReference>
<dbReference type="Proteomes" id="UP000007813">
    <property type="component" value="Unassembled WGS sequence"/>
</dbReference>
<dbReference type="EC" id="2.2.1.9" evidence="6"/>
<dbReference type="eggNOG" id="arCOG04611">
    <property type="taxonomic scope" value="Archaea"/>
</dbReference>
<accession>J3F015</accession>
<keyword evidence="6" id="KW-0474">Menaquinone biosynthesis</keyword>
<evidence type="ECO:0000256" key="5">
    <source>
        <dbReference type="ARBA" id="ARBA00023211"/>
    </source>
</evidence>
<evidence type="ECO:0000256" key="7">
    <source>
        <dbReference type="SAM" id="MobiDB-lite"/>
    </source>
</evidence>
<feature type="domain" description="Thiamine pyrophosphate enzyme N-terminal TPP-binding" evidence="9">
    <location>
        <begin position="12"/>
        <end position="124"/>
    </location>
</feature>
<dbReference type="GO" id="GO:0070204">
    <property type="term" value="F:2-succinyl-5-enolpyruvyl-6-hydroxy-3-cyclohexene-1-carboxylic-acid synthase activity"/>
    <property type="evidence" value="ECO:0007669"/>
    <property type="project" value="UniProtKB-UniRule"/>
</dbReference>
<comment type="similarity">
    <text evidence="6">Belongs to the TPP enzyme family. MenD subfamily.</text>
</comment>
<keyword evidence="3 6" id="KW-0460">Magnesium</keyword>
<dbReference type="InterPro" id="IPR032264">
    <property type="entry name" value="MenD_middle"/>
</dbReference>
<evidence type="ECO:0000256" key="2">
    <source>
        <dbReference type="ARBA" id="ARBA00022723"/>
    </source>
</evidence>
<feature type="domain" description="Menaquinone biosynthesis protein MenD middle" evidence="10">
    <location>
        <begin position="226"/>
        <end position="350"/>
    </location>
</feature>
<dbReference type="PIRSF" id="PIRSF004983">
    <property type="entry name" value="MenD"/>
    <property type="match status" value="1"/>
</dbReference>
<comment type="cofactor">
    <cofactor evidence="6">
        <name>Mg(2+)</name>
        <dbReference type="ChEBI" id="CHEBI:18420"/>
    </cofactor>
    <cofactor evidence="6">
        <name>Mn(2+)</name>
        <dbReference type="ChEBI" id="CHEBI:29035"/>
    </cofactor>
</comment>
<evidence type="ECO:0000313" key="11">
    <source>
        <dbReference type="EMBL" id="EJN61307.1"/>
    </source>
</evidence>